<keyword evidence="2 7" id="KW-0645">Protease</keyword>
<reference evidence="11 14" key="2">
    <citation type="journal article" date="2014" name="BMC Genomics">
        <title>An improved genome release (version Mt4.0) for the model legume Medicago truncatula.</title>
        <authorList>
            <person name="Tang H."/>
            <person name="Krishnakumar V."/>
            <person name="Bidwell S."/>
            <person name="Rosen B."/>
            <person name="Chan A."/>
            <person name="Zhou S."/>
            <person name="Gentzbittel L."/>
            <person name="Childs K.L."/>
            <person name="Yandell M."/>
            <person name="Gundlach H."/>
            <person name="Mayer K.F."/>
            <person name="Schwartz D.C."/>
            <person name="Town C.D."/>
        </authorList>
    </citation>
    <scope>GENOME REANNOTATION</scope>
    <source>
        <strain evidence="11">A17</strain>
        <strain evidence="13 14">cv. Jemalong A17</strain>
    </source>
</reference>
<dbReference type="SUPFAM" id="SSF50630">
    <property type="entry name" value="Acid proteases"/>
    <property type="match status" value="1"/>
</dbReference>
<evidence type="ECO:0000313" key="13">
    <source>
        <dbReference type="EnsemblPlants" id="KEH38198"/>
    </source>
</evidence>
<dbReference type="InterPro" id="IPR034161">
    <property type="entry name" value="Pepsin-like_plant"/>
</dbReference>
<dbReference type="InterPro" id="IPR001461">
    <property type="entry name" value="Aspartic_peptidase_A1"/>
</dbReference>
<reference evidence="15" key="4">
    <citation type="journal article" date="2018" name="Nat. Plants">
        <title>Whole-genome landscape of Medicago truncatula symbiotic genes.</title>
        <authorList>
            <person name="Pecrix Y."/>
            <person name="Staton S.E."/>
            <person name="Sallet E."/>
            <person name="Lelandais-Briere C."/>
            <person name="Moreau S."/>
            <person name="Carrere S."/>
            <person name="Blein T."/>
            <person name="Jardinaud M.F."/>
            <person name="Latrasse D."/>
            <person name="Zouine M."/>
            <person name="Zahm M."/>
            <person name="Kreplak J."/>
            <person name="Mayjonade B."/>
            <person name="Satge C."/>
            <person name="Perez M."/>
            <person name="Cauet S."/>
            <person name="Marande W."/>
            <person name="Chantry-Darmon C."/>
            <person name="Lopez-Roques C."/>
            <person name="Bouchez O."/>
            <person name="Berard A."/>
            <person name="Debelle F."/>
            <person name="Munos S."/>
            <person name="Bendahmane A."/>
            <person name="Berges H."/>
            <person name="Niebel A."/>
            <person name="Buitink J."/>
            <person name="Frugier F."/>
            <person name="Benhamed M."/>
            <person name="Crespi M."/>
            <person name="Gouzy J."/>
            <person name="Gamas P."/>
        </authorList>
    </citation>
    <scope>NUCLEOTIDE SEQUENCE [LARGE SCALE GENOMIC DNA]</scope>
    <source>
        <strain evidence="15">cv. Jemalong A17</strain>
    </source>
</reference>
<dbReference type="Pfam" id="PF14543">
    <property type="entry name" value="TAXi_N"/>
    <property type="match status" value="1"/>
</dbReference>
<dbReference type="PRINTS" id="PR00792">
    <property type="entry name" value="PEPSIN"/>
</dbReference>
<dbReference type="OrthoDB" id="2747330at2759"/>
<dbReference type="Pfam" id="PF00026">
    <property type="entry name" value="Asp"/>
    <property type="match status" value="1"/>
</dbReference>
<feature type="chain" id="PRO_5014500392" evidence="9">
    <location>
        <begin position="29"/>
        <end position="509"/>
    </location>
</feature>
<reference evidence="11 14" key="1">
    <citation type="journal article" date="2011" name="Nature">
        <title>The Medicago genome provides insight into the evolution of rhizobial symbioses.</title>
        <authorList>
            <person name="Young N.D."/>
            <person name="Debelle F."/>
            <person name="Oldroyd G.E."/>
            <person name="Geurts R."/>
            <person name="Cannon S.B."/>
            <person name="Udvardi M.K."/>
            <person name="Benedito V.A."/>
            <person name="Mayer K.F."/>
            <person name="Gouzy J."/>
            <person name="Schoof H."/>
            <person name="Van de Peer Y."/>
            <person name="Proost S."/>
            <person name="Cook D.R."/>
            <person name="Meyers B.C."/>
            <person name="Spannagl M."/>
            <person name="Cheung F."/>
            <person name="De Mita S."/>
            <person name="Krishnakumar V."/>
            <person name="Gundlach H."/>
            <person name="Zhou S."/>
            <person name="Mudge J."/>
            <person name="Bharti A.K."/>
            <person name="Murray J.D."/>
            <person name="Naoumkina M.A."/>
            <person name="Rosen B."/>
            <person name="Silverstein K.A."/>
            <person name="Tang H."/>
            <person name="Rombauts S."/>
            <person name="Zhao P.X."/>
            <person name="Zhou P."/>
            <person name="Barbe V."/>
            <person name="Bardou P."/>
            <person name="Bechner M."/>
            <person name="Bellec A."/>
            <person name="Berger A."/>
            <person name="Berges H."/>
            <person name="Bidwell S."/>
            <person name="Bisseling T."/>
            <person name="Choisne N."/>
            <person name="Couloux A."/>
            <person name="Denny R."/>
            <person name="Deshpande S."/>
            <person name="Dai X."/>
            <person name="Doyle J.J."/>
            <person name="Dudez A.M."/>
            <person name="Farmer A.D."/>
            <person name="Fouteau S."/>
            <person name="Franken C."/>
            <person name="Gibelin C."/>
            <person name="Gish J."/>
            <person name="Goldstein S."/>
            <person name="Gonzalez A.J."/>
            <person name="Green P.J."/>
            <person name="Hallab A."/>
            <person name="Hartog M."/>
            <person name="Hua A."/>
            <person name="Humphray S.J."/>
            <person name="Jeong D.H."/>
            <person name="Jing Y."/>
            <person name="Jocker A."/>
            <person name="Kenton S.M."/>
            <person name="Kim D.J."/>
            <person name="Klee K."/>
            <person name="Lai H."/>
            <person name="Lang C."/>
            <person name="Lin S."/>
            <person name="Macmil S.L."/>
            <person name="Magdelenat G."/>
            <person name="Matthews L."/>
            <person name="McCorrison J."/>
            <person name="Monaghan E.L."/>
            <person name="Mun J.H."/>
            <person name="Najar F.Z."/>
            <person name="Nicholson C."/>
            <person name="Noirot C."/>
            <person name="O'Bleness M."/>
            <person name="Paule C.R."/>
            <person name="Poulain J."/>
            <person name="Prion F."/>
            <person name="Qin B."/>
            <person name="Qu C."/>
            <person name="Retzel E.F."/>
            <person name="Riddle C."/>
            <person name="Sallet E."/>
            <person name="Samain S."/>
            <person name="Samson N."/>
            <person name="Sanders I."/>
            <person name="Saurat O."/>
            <person name="Scarpelli C."/>
            <person name="Schiex T."/>
            <person name="Segurens B."/>
            <person name="Severin A.J."/>
            <person name="Sherrier D.J."/>
            <person name="Shi R."/>
            <person name="Sims S."/>
            <person name="Singer S.R."/>
            <person name="Sinharoy S."/>
            <person name="Sterck L."/>
            <person name="Viollet A."/>
            <person name="Wang B.B."/>
            <person name="Wang K."/>
            <person name="Wang M."/>
            <person name="Wang X."/>
            <person name="Warfsmann J."/>
            <person name="Weissenbach J."/>
            <person name="White D.D."/>
            <person name="White J.D."/>
            <person name="Wiley G.B."/>
            <person name="Wincker P."/>
            <person name="Xing Y."/>
            <person name="Yang L."/>
            <person name="Yao Z."/>
            <person name="Ying F."/>
            <person name="Zhai J."/>
            <person name="Zhou L."/>
            <person name="Zuber A."/>
            <person name="Denarie J."/>
            <person name="Dixon R.A."/>
            <person name="May G.D."/>
            <person name="Schwartz D.C."/>
            <person name="Rogers J."/>
            <person name="Quetier F."/>
            <person name="Town C.D."/>
            <person name="Roe B.A."/>
        </authorList>
    </citation>
    <scope>NUCLEOTIDE SEQUENCE [LARGE SCALE GENOMIC DNA]</scope>
    <source>
        <strain evidence="11">A17</strain>
        <strain evidence="13 14">cv. Jemalong A17</strain>
    </source>
</reference>
<keyword evidence="14" id="KW-1185">Reference proteome</keyword>
<keyword evidence="5" id="KW-0325">Glycoprotein</keyword>
<dbReference type="EMBL" id="CM001218">
    <property type="protein sequence ID" value="KEH38198.1"/>
    <property type="molecule type" value="Genomic_DNA"/>
</dbReference>
<organism evidence="11 14">
    <name type="scientific">Medicago truncatula</name>
    <name type="common">Barrel medic</name>
    <name type="synonym">Medicago tribuloides</name>
    <dbReference type="NCBI Taxonomy" id="3880"/>
    <lineage>
        <taxon>Eukaryota</taxon>
        <taxon>Viridiplantae</taxon>
        <taxon>Streptophyta</taxon>
        <taxon>Embryophyta</taxon>
        <taxon>Tracheophyta</taxon>
        <taxon>Spermatophyta</taxon>
        <taxon>Magnoliopsida</taxon>
        <taxon>eudicotyledons</taxon>
        <taxon>Gunneridae</taxon>
        <taxon>Pentapetalae</taxon>
        <taxon>rosids</taxon>
        <taxon>fabids</taxon>
        <taxon>Fabales</taxon>
        <taxon>Fabaceae</taxon>
        <taxon>Papilionoideae</taxon>
        <taxon>50 kb inversion clade</taxon>
        <taxon>NPAAA clade</taxon>
        <taxon>Hologalegina</taxon>
        <taxon>IRL clade</taxon>
        <taxon>Trifolieae</taxon>
        <taxon>Medicago</taxon>
    </lineage>
</organism>
<protein>
    <submittedName>
        <fullName evidence="11">Eukaryotic aspartyl protease family protein</fullName>
    </submittedName>
    <submittedName>
        <fullName evidence="12">Putative nepenthesin</fullName>
        <ecNumber evidence="12">3.4.23.12</ecNumber>
    </submittedName>
</protein>
<dbReference type="Gramene" id="rna10420">
    <property type="protein sequence ID" value="RHN74369.1"/>
    <property type="gene ID" value="gene10420"/>
</dbReference>
<dbReference type="Proteomes" id="UP000002051">
    <property type="component" value="Chromosome 2"/>
</dbReference>
<evidence type="ECO:0000313" key="12">
    <source>
        <dbReference type="EMBL" id="RHN74369.1"/>
    </source>
</evidence>
<evidence type="ECO:0000313" key="15">
    <source>
        <dbReference type="Proteomes" id="UP000265566"/>
    </source>
</evidence>
<dbReference type="GO" id="GO:0006508">
    <property type="term" value="P:proteolysis"/>
    <property type="evidence" value="ECO:0007669"/>
    <property type="project" value="UniProtKB-KW"/>
</dbReference>
<dbReference type="EnsemblPlants" id="KEH38198">
    <property type="protein sequence ID" value="KEH38198"/>
    <property type="gene ID" value="MTR_2g063110"/>
</dbReference>
<feature type="active site" evidence="6">
    <location>
        <position position="386"/>
    </location>
</feature>
<dbReference type="MEROPS" id="A01.A30"/>
<name>A0A072V9X6_MEDTR</name>
<dbReference type="InterPro" id="IPR021109">
    <property type="entry name" value="Peptidase_aspartic_dom_sf"/>
</dbReference>
<reference evidence="13" key="3">
    <citation type="submission" date="2015-04" db="UniProtKB">
        <authorList>
            <consortium name="EnsemblPlants"/>
        </authorList>
    </citation>
    <scope>IDENTIFICATION</scope>
    <source>
        <strain evidence="13">cv. Jemalong A17</strain>
    </source>
</reference>
<dbReference type="CDD" id="cd05476">
    <property type="entry name" value="pepsin_A_like_plant"/>
    <property type="match status" value="1"/>
</dbReference>
<dbReference type="Proteomes" id="UP000265566">
    <property type="component" value="Chromosome 2"/>
</dbReference>
<dbReference type="KEGG" id="mtr:25486882"/>
<keyword evidence="4 7" id="KW-0378">Hydrolase</keyword>
<gene>
    <name evidence="13" type="primary">25486882</name>
    <name evidence="11" type="ordered locus">MTR_2g063110</name>
    <name evidence="12" type="ORF">MtrunA17_Chr2g0309561</name>
</gene>
<dbReference type="Gene3D" id="2.40.70.10">
    <property type="entry name" value="Acid Proteases"/>
    <property type="match status" value="2"/>
</dbReference>
<keyword evidence="9" id="KW-0732">Signal</keyword>
<dbReference type="GO" id="GO:0004190">
    <property type="term" value="F:aspartic-type endopeptidase activity"/>
    <property type="evidence" value="ECO:0000318"/>
    <property type="project" value="GO_Central"/>
</dbReference>
<dbReference type="PANTHER" id="PTHR47967">
    <property type="entry name" value="OS07G0603500 PROTEIN-RELATED"/>
    <property type="match status" value="1"/>
</dbReference>
<evidence type="ECO:0000259" key="10">
    <source>
        <dbReference type="PROSITE" id="PS51767"/>
    </source>
</evidence>
<evidence type="ECO:0000256" key="2">
    <source>
        <dbReference type="ARBA" id="ARBA00022670"/>
    </source>
</evidence>
<evidence type="ECO:0000256" key="1">
    <source>
        <dbReference type="ARBA" id="ARBA00007447"/>
    </source>
</evidence>
<evidence type="ECO:0000256" key="4">
    <source>
        <dbReference type="ARBA" id="ARBA00022801"/>
    </source>
</evidence>
<feature type="signal peptide" evidence="9">
    <location>
        <begin position="1"/>
        <end position="28"/>
    </location>
</feature>
<dbReference type="InterPro" id="IPR051708">
    <property type="entry name" value="Plant_Aspart_Prot_A1"/>
</dbReference>
<dbReference type="Pfam" id="PF14541">
    <property type="entry name" value="TAXi_C"/>
    <property type="match status" value="1"/>
</dbReference>
<feature type="domain" description="Peptidase A1" evidence="10">
    <location>
        <begin position="119"/>
        <end position="504"/>
    </location>
</feature>
<proteinExistence type="inferred from homology"/>
<dbReference type="AlphaFoldDB" id="A0A072V9X6"/>
<evidence type="ECO:0000313" key="11">
    <source>
        <dbReference type="EMBL" id="KEH38198.1"/>
    </source>
</evidence>
<dbReference type="InterPro" id="IPR001969">
    <property type="entry name" value="Aspartic_peptidase_AS"/>
</dbReference>
<dbReference type="PROSITE" id="PS51767">
    <property type="entry name" value="PEPTIDASE_A1"/>
    <property type="match status" value="1"/>
</dbReference>
<comment type="similarity">
    <text evidence="1 7">Belongs to the peptidase A1 family.</text>
</comment>
<accession>A0A072V9X6</accession>
<evidence type="ECO:0000313" key="14">
    <source>
        <dbReference type="Proteomes" id="UP000002051"/>
    </source>
</evidence>
<evidence type="ECO:0000256" key="7">
    <source>
        <dbReference type="RuleBase" id="RU000454"/>
    </source>
</evidence>
<dbReference type="EC" id="3.4.23.12" evidence="12"/>
<feature type="region of interest" description="Disordered" evidence="8">
    <location>
        <begin position="153"/>
        <end position="186"/>
    </location>
</feature>
<dbReference type="HOGENOM" id="CLU_005738_5_0_1"/>
<keyword evidence="3 7" id="KW-0064">Aspartyl protease</keyword>
<dbReference type="EMBL" id="PSQE01000002">
    <property type="protein sequence ID" value="RHN74369.1"/>
    <property type="molecule type" value="Genomic_DNA"/>
</dbReference>
<dbReference type="InterPro" id="IPR033121">
    <property type="entry name" value="PEPTIDASE_A1"/>
</dbReference>
<dbReference type="InterPro" id="IPR032861">
    <property type="entry name" value="TAXi_N"/>
</dbReference>
<sequence length="509" mass="57713">MQMNRKLMQWSTQILMTLLLIQIIHVHSMNNNEEDHEEHENMEKMSLELIHRHDSRFLGEVDQVEAIQGFIKRDMNRREMMDQRIAMNEGYNNRRKDIEMKQDFEFSMHSGRDVEIGEYFVGVTVGTPGQKFWLIADTGSELTWFKCMKKVHHNHQHKHKHNKHKGGSKKKSRTKSHTTTRRRAHSHNPCDDAFCPHRSHTFHQISCASKMCLAELPYCLSDCQSPSDPCLYEVSYGSGISSAVGFYGTDTISINLSNKKIGKLQNQTIGCTQSVINSPGFPYENVGGILALGFRHHSFVDNAGLKFGSKFSYCLVDHLSHKNVSSYLTFGTAPKVKLLSEIKRTDMLLYQPFYGVNVTGISIDDQMLKIPPKVWDFDAGEGMIIDSGFTLTALVLEAYYPVVEALKKSLHNVNTINDPNNGGLEVCFDAEGFDESVMPKLVFHFGGGVRFEPPVKNYIIDAAPKTKCLGFLPINGTRNSIIGNIMQQNHLWEFDIYKNTIGFAPSPCH</sequence>
<dbReference type="InterPro" id="IPR032799">
    <property type="entry name" value="TAXi_C"/>
</dbReference>
<dbReference type="PROSITE" id="PS00141">
    <property type="entry name" value="ASP_PROTEASE"/>
    <property type="match status" value="1"/>
</dbReference>
<reference evidence="12" key="5">
    <citation type="journal article" date="2018" name="Nat. Plants">
        <title>Whole-genome landscape of Medicago truncatula symbiotic genes.</title>
        <authorList>
            <person name="Pecrix Y."/>
            <person name="Gamas P."/>
            <person name="Carrere S."/>
        </authorList>
    </citation>
    <scope>NUCLEOTIDE SEQUENCE</scope>
    <source>
        <tissue evidence="12">Leaves</tissue>
    </source>
</reference>
<dbReference type="PANTHER" id="PTHR47967:SF69">
    <property type="entry name" value="ASPARTIC PROTEINASE NANA, CHLOROPLAST"/>
    <property type="match status" value="1"/>
</dbReference>
<evidence type="ECO:0000256" key="5">
    <source>
        <dbReference type="ARBA" id="ARBA00023180"/>
    </source>
</evidence>
<evidence type="ECO:0000256" key="8">
    <source>
        <dbReference type="SAM" id="MobiDB-lite"/>
    </source>
</evidence>
<dbReference type="FunFam" id="2.40.70.10:FF:000033">
    <property type="entry name" value="Aspartyl protease family protein"/>
    <property type="match status" value="1"/>
</dbReference>
<evidence type="ECO:0000256" key="6">
    <source>
        <dbReference type="PIRSR" id="PIRSR601461-1"/>
    </source>
</evidence>
<evidence type="ECO:0000256" key="3">
    <source>
        <dbReference type="ARBA" id="ARBA00022750"/>
    </source>
</evidence>
<evidence type="ECO:0000256" key="9">
    <source>
        <dbReference type="SAM" id="SignalP"/>
    </source>
</evidence>
<feature type="active site" evidence="6">
    <location>
        <position position="137"/>
    </location>
</feature>